<keyword evidence="4" id="KW-1185">Reference proteome</keyword>
<keyword evidence="1" id="KW-0732">Signal</keyword>
<dbReference type="EMBL" id="CP133270">
    <property type="protein sequence ID" value="WVX66683.1"/>
    <property type="molecule type" value="Genomic_DNA"/>
</dbReference>
<gene>
    <name evidence="3" type="ORF">Bealeia1_00866</name>
</gene>
<feature type="chain" id="PRO_5045309281" description="WAP domain-containing protein" evidence="1">
    <location>
        <begin position="24"/>
        <end position="63"/>
    </location>
</feature>
<evidence type="ECO:0000259" key="2">
    <source>
        <dbReference type="Pfam" id="PF00095"/>
    </source>
</evidence>
<sequence>MKTSRYLFSFAFLTILIPGINLRADCQSNADCPGQQCCFSQFGNSCALMCGGELKKNEAPKNH</sequence>
<dbReference type="Proteomes" id="UP001330434">
    <property type="component" value="Chromosome"/>
</dbReference>
<evidence type="ECO:0000313" key="4">
    <source>
        <dbReference type="Proteomes" id="UP001330434"/>
    </source>
</evidence>
<dbReference type="Pfam" id="PF00095">
    <property type="entry name" value="WAP"/>
    <property type="match status" value="1"/>
</dbReference>
<evidence type="ECO:0000313" key="3">
    <source>
        <dbReference type="EMBL" id="WVX66683.1"/>
    </source>
</evidence>
<accession>A0ABZ2C2V5</accession>
<feature type="domain" description="WAP" evidence="2">
    <location>
        <begin position="24"/>
        <end position="47"/>
    </location>
</feature>
<protein>
    <recommendedName>
        <fullName evidence="2">WAP domain-containing protein</fullName>
    </recommendedName>
</protein>
<reference evidence="3 4" key="1">
    <citation type="journal article" date="2024" name="Environ. Microbiol.">
        <title>Novel evolutionary insights on the interactions of the Holosporales (Alphaproteobacteria) with eukaryotic hosts from comparative genomics.</title>
        <authorList>
            <person name="Giovannini M."/>
            <person name="Petroni G."/>
            <person name="Castelli M."/>
        </authorList>
    </citation>
    <scope>NUCLEOTIDE SEQUENCE [LARGE SCALE GENOMIC DNA]</scope>
    <source>
        <strain evidence="3 4">US_Bl 15I1</strain>
    </source>
</reference>
<feature type="signal peptide" evidence="1">
    <location>
        <begin position="1"/>
        <end position="23"/>
    </location>
</feature>
<dbReference type="InterPro" id="IPR008197">
    <property type="entry name" value="WAP_dom"/>
</dbReference>
<name>A0ABZ2C2V5_9PROT</name>
<proteinExistence type="predicted"/>
<evidence type="ECO:0000256" key="1">
    <source>
        <dbReference type="SAM" id="SignalP"/>
    </source>
</evidence>
<organism evidence="3 4">
    <name type="scientific">Candidatus Bealeia paramacronuclearis</name>
    <dbReference type="NCBI Taxonomy" id="1921001"/>
    <lineage>
        <taxon>Bacteria</taxon>
        <taxon>Pseudomonadati</taxon>
        <taxon>Pseudomonadota</taxon>
        <taxon>Alphaproteobacteria</taxon>
        <taxon>Holosporales</taxon>
        <taxon>Holosporaceae</taxon>
        <taxon>Candidatus Bealeia</taxon>
    </lineage>
</organism>